<proteinExistence type="predicted"/>
<dbReference type="OrthoDB" id="425681at2759"/>
<gene>
    <name evidence="2" type="ORF">EVAR_85788_1</name>
</gene>
<dbReference type="Proteomes" id="UP000299102">
    <property type="component" value="Unassembled WGS sequence"/>
</dbReference>
<evidence type="ECO:0000313" key="3">
    <source>
        <dbReference type="Proteomes" id="UP000299102"/>
    </source>
</evidence>
<evidence type="ECO:0000256" key="1">
    <source>
        <dbReference type="SAM" id="MobiDB-lite"/>
    </source>
</evidence>
<feature type="region of interest" description="Disordered" evidence="1">
    <location>
        <begin position="149"/>
        <end position="177"/>
    </location>
</feature>
<name>A0A4C1UQI3_EUMVA</name>
<dbReference type="STRING" id="151549.A0A4C1UQI3"/>
<reference evidence="2 3" key="1">
    <citation type="journal article" date="2019" name="Commun. Biol.">
        <title>The bagworm genome reveals a unique fibroin gene that provides high tensile strength.</title>
        <authorList>
            <person name="Kono N."/>
            <person name="Nakamura H."/>
            <person name="Ohtoshi R."/>
            <person name="Tomita M."/>
            <person name="Numata K."/>
            <person name="Arakawa K."/>
        </authorList>
    </citation>
    <scope>NUCLEOTIDE SEQUENCE [LARGE SCALE GENOMIC DNA]</scope>
</reference>
<keyword evidence="3" id="KW-1185">Reference proteome</keyword>
<dbReference type="AlphaFoldDB" id="A0A4C1UQI3"/>
<comment type="caution">
    <text evidence="2">The sequence shown here is derived from an EMBL/GenBank/DDBJ whole genome shotgun (WGS) entry which is preliminary data.</text>
</comment>
<accession>A0A4C1UQI3</accession>
<dbReference type="EMBL" id="BGZK01000209">
    <property type="protein sequence ID" value="GBP28589.1"/>
    <property type="molecule type" value="Genomic_DNA"/>
</dbReference>
<protein>
    <submittedName>
        <fullName evidence="2">Uncharacterized protein</fullName>
    </submittedName>
</protein>
<organism evidence="2 3">
    <name type="scientific">Eumeta variegata</name>
    <name type="common">Bagworm moth</name>
    <name type="synonym">Eumeta japonica</name>
    <dbReference type="NCBI Taxonomy" id="151549"/>
    <lineage>
        <taxon>Eukaryota</taxon>
        <taxon>Metazoa</taxon>
        <taxon>Ecdysozoa</taxon>
        <taxon>Arthropoda</taxon>
        <taxon>Hexapoda</taxon>
        <taxon>Insecta</taxon>
        <taxon>Pterygota</taxon>
        <taxon>Neoptera</taxon>
        <taxon>Endopterygota</taxon>
        <taxon>Lepidoptera</taxon>
        <taxon>Glossata</taxon>
        <taxon>Ditrysia</taxon>
        <taxon>Tineoidea</taxon>
        <taxon>Psychidae</taxon>
        <taxon>Oiketicinae</taxon>
        <taxon>Eumeta</taxon>
    </lineage>
</organism>
<feature type="compositionally biased region" description="Polar residues" evidence="1">
    <location>
        <begin position="157"/>
        <end position="177"/>
    </location>
</feature>
<sequence length="177" mass="19877">MTRDSGIFAEKPKVFLKFGEKGPEQFQDMDTVVDDNVTVTEYLIYDGKESEIMTSEIMKALKSMKVGKAAGYDRVSSEMLRDGGGIVASLLYQLINKCWKSHRVPNDWRKAVFVPPYKGKGSRQAAVHERCLRKKRSIVEEKVKYSGLKPPRCPMTAQRTASGRRQQTMAPSGNPTA</sequence>
<evidence type="ECO:0000313" key="2">
    <source>
        <dbReference type="EMBL" id="GBP28589.1"/>
    </source>
</evidence>